<dbReference type="PIRSF" id="PIRSF004848">
    <property type="entry name" value="YBL036c_PLPDEIII"/>
    <property type="match status" value="1"/>
</dbReference>
<evidence type="ECO:0000313" key="6">
    <source>
        <dbReference type="EMBL" id="TCT06755.1"/>
    </source>
</evidence>
<dbReference type="Pfam" id="PF01168">
    <property type="entry name" value="Ala_racemase_N"/>
    <property type="match status" value="1"/>
</dbReference>
<keyword evidence="7" id="KW-1185">Reference proteome</keyword>
<dbReference type="NCBIfam" id="TIGR00044">
    <property type="entry name" value="YggS family pyridoxal phosphate-dependent enzyme"/>
    <property type="match status" value="1"/>
</dbReference>
<feature type="modified residue" description="N6-(pyridoxal phosphate)lysine" evidence="2 3">
    <location>
        <position position="38"/>
    </location>
</feature>
<evidence type="ECO:0000313" key="7">
    <source>
        <dbReference type="Proteomes" id="UP000294664"/>
    </source>
</evidence>
<name>A0A4R3M676_9HYPH</name>
<dbReference type="InterPro" id="IPR029066">
    <property type="entry name" value="PLP-binding_barrel"/>
</dbReference>
<reference evidence="6 7" key="1">
    <citation type="submission" date="2019-03" db="EMBL/GenBank/DDBJ databases">
        <title>Genomic Encyclopedia of Type Strains, Phase IV (KMG-IV): sequencing the most valuable type-strain genomes for metagenomic binning, comparative biology and taxonomic classification.</title>
        <authorList>
            <person name="Goeker M."/>
        </authorList>
    </citation>
    <scope>NUCLEOTIDE SEQUENCE [LARGE SCALE GENOMIC DNA]</scope>
    <source>
        <strain evidence="6 7">DSM 9035</strain>
    </source>
</reference>
<evidence type="ECO:0000256" key="2">
    <source>
        <dbReference type="HAMAP-Rule" id="MF_02087"/>
    </source>
</evidence>
<dbReference type="AlphaFoldDB" id="A0A4R3M676"/>
<accession>A0A4R3M676</accession>
<dbReference type="InterPro" id="IPR001608">
    <property type="entry name" value="Ala_racemase_N"/>
</dbReference>
<dbReference type="EMBL" id="SMAI01000002">
    <property type="protein sequence ID" value="TCT06755.1"/>
    <property type="molecule type" value="Genomic_DNA"/>
</dbReference>
<dbReference type="Proteomes" id="UP000294664">
    <property type="component" value="Unassembled WGS sequence"/>
</dbReference>
<evidence type="ECO:0000256" key="4">
    <source>
        <dbReference type="RuleBase" id="RU004514"/>
    </source>
</evidence>
<evidence type="ECO:0000259" key="5">
    <source>
        <dbReference type="Pfam" id="PF01168"/>
    </source>
</evidence>
<organism evidence="6 7">
    <name type="scientific">Aquabacter spiritensis</name>
    <dbReference type="NCBI Taxonomy" id="933073"/>
    <lineage>
        <taxon>Bacteria</taxon>
        <taxon>Pseudomonadati</taxon>
        <taxon>Pseudomonadota</taxon>
        <taxon>Alphaproteobacteria</taxon>
        <taxon>Hyphomicrobiales</taxon>
        <taxon>Xanthobacteraceae</taxon>
        <taxon>Aquabacter</taxon>
    </lineage>
</organism>
<feature type="domain" description="Alanine racemase N-terminal" evidence="5">
    <location>
        <begin position="15"/>
        <end position="222"/>
    </location>
</feature>
<comment type="cofactor">
    <cofactor evidence="3">
        <name>pyridoxal 5'-phosphate</name>
        <dbReference type="ChEBI" id="CHEBI:597326"/>
    </cofactor>
</comment>
<gene>
    <name evidence="6" type="ORF">EDC64_102234</name>
</gene>
<comment type="function">
    <text evidence="2">Pyridoxal 5'-phosphate (PLP)-binding protein, which is involved in PLP homeostasis.</text>
</comment>
<sequence>MEHEAEVQGLRAVEDALAAACRKAGRARADVTLICVSKTFDGAAIRPVLAAGQRVFGENRVQEARAKWPDLRAETPGVALHLIGPLQSNKAREAVELFDAIHSVDRPKIARALAEEMARQGRRLPVFVQVNTGAEPQKAGVLPEAADAFIAACRDTLGLDLAGLMCIPPAEDVPAPHFALLAKIAARNGLAGLSMGMSADFAVAVSQGATHVRVGSAIFGGRSPAAGKA</sequence>
<dbReference type="SUPFAM" id="SSF51419">
    <property type="entry name" value="PLP-binding barrel"/>
    <property type="match status" value="1"/>
</dbReference>
<dbReference type="InterPro" id="IPR011078">
    <property type="entry name" value="PyrdxlP_homeostasis"/>
</dbReference>
<proteinExistence type="inferred from homology"/>
<dbReference type="PANTHER" id="PTHR10146">
    <property type="entry name" value="PROLINE SYNTHETASE CO-TRANSCRIBED BACTERIAL HOMOLOG PROTEIN"/>
    <property type="match status" value="1"/>
</dbReference>
<evidence type="ECO:0000256" key="3">
    <source>
        <dbReference type="PIRSR" id="PIRSR004848-1"/>
    </source>
</evidence>
<dbReference type="PANTHER" id="PTHR10146:SF14">
    <property type="entry name" value="PYRIDOXAL PHOSPHATE HOMEOSTASIS PROTEIN"/>
    <property type="match status" value="1"/>
</dbReference>
<comment type="similarity">
    <text evidence="2 4">Belongs to the pyridoxal phosphate-binding protein YggS/PROSC family.</text>
</comment>
<dbReference type="HAMAP" id="MF_02087">
    <property type="entry name" value="PLP_homeostasis"/>
    <property type="match status" value="1"/>
</dbReference>
<dbReference type="RefSeq" id="WP_245504546.1">
    <property type="nucleotide sequence ID" value="NZ_SMAI01000002.1"/>
</dbReference>
<dbReference type="GO" id="GO:0030170">
    <property type="term" value="F:pyridoxal phosphate binding"/>
    <property type="evidence" value="ECO:0007669"/>
    <property type="project" value="UniProtKB-UniRule"/>
</dbReference>
<keyword evidence="1 2" id="KW-0663">Pyridoxal phosphate</keyword>
<dbReference type="CDD" id="cd00635">
    <property type="entry name" value="PLPDE_III_YBL036c_like"/>
    <property type="match status" value="1"/>
</dbReference>
<evidence type="ECO:0000256" key="1">
    <source>
        <dbReference type="ARBA" id="ARBA00022898"/>
    </source>
</evidence>
<dbReference type="FunFam" id="3.20.20.10:FF:000018">
    <property type="entry name" value="Pyridoxal phosphate homeostasis protein"/>
    <property type="match status" value="1"/>
</dbReference>
<comment type="caution">
    <text evidence="6">The sequence shown here is derived from an EMBL/GenBank/DDBJ whole genome shotgun (WGS) entry which is preliminary data.</text>
</comment>
<protein>
    <recommendedName>
        <fullName evidence="2">Pyridoxal phosphate homeostasis protein</fullName>
        <shortName evidence="2">PLP homeostasis protein</shortName>
    </recommendedName>
</protein>
<dbReference type="Gene3D" id="3.20.20.10">
    <property type="entry name" value="Alanine racemase"/>
    <property type="match status" value="1"/>
</dbReference>